<dbReference type="InterPro" id="IPR002035">
    <property type="entry name" value="VWF_A"/>
</dbReference>
<feature type="domain" description="VWFA" evidence="9">
    <location>
        <begin position="822"/>
        <end position="993"/>
    </location>
</feature>
<name>A0AA97L954_EUBMA</name>
<dbReference type="PRINTS" id="PR00453">
    <property type="entry name" value="VWFADOMAIN"/>
</dbReference>
<dbReference type="FunFam" id="3.40.50.410:FF:000001">
    <property type="entry name" value="Collagen, type XII, alpha 1"/>
    <property type="match status" value="1"/>
</dbReference>
<evidence type="ECO:0000256" key="4">
    <source>
        <dbReference type="ARBA" id="ARBA00022729"/>
    </source>
</evidence>
<evidence type="ECO:0000313" key="10">
    <source>
        <dbReference type="Proteomes" id="UP001190640"/>
    </source>
</evidence>
<evidence type="ECO:0000259" key="9">
    <source>
        <dbReference type="PROSITE" id="PS50234"/>
    </source>
</evidence>
<evidence type="ECO:0000256" key="3">
    <source>
        <dbReference type="ARBA" id="ARBA00022530"/>
    </source>
</evidence>
<keyword evidence="3" id="KW-0272">Extracellular matrix</keyword>
<dbReference type="KEGG" id="emc:129337322"/>
<gene>
    <name evidence="11" type="primary">LOC129337322</name>
</gene>
<evidence type="ECO:0000256" key="2">
    <source>
        <dbReference type="ARBA" id="ARBA00022525"/>
    </source>
</evidence>
<evidence type="ECO:0000256" key="5">
    <source>
        <dbReference type="ARBA" id="ARBA00022737"/>
    </source>
</evidence>
<evidence type="ECO:0000256" key="8">
    <source>
        <dbReference type="ARBA" id="ARBA00023180"/>
    </source>
</evidence>
<keyword evidence="8" id="KW-0325">Glycoprotein</keyword>
<dbReference type="Pfam" id="PF00092">
    <property type="entry name" value="VWA"/>
    <property type="match status" value="6"/>
</dbReference>
<dbReference type="InterPro" id="IPR050525">
    <property type="entry name" value="ECM_Assembly_Org"/>
</dbReference>
<dbReference type="Gene3D" id="3.40.50.410">
    <property type="entry name" value="von Willebrand factor, type A domain"/>
    <property type="match status" value="6"/>
</dbReference>
<accession>A0AA97L954</accession>
<keyword evidence="4" id="KW-0732">Signal</keyword>
<dbReference type="GO" id="GO:0007155">
    <property type="term" value="P:cell adhesion"/>
    <property type="evidence" value="ECO:0007669"/>
    <property type="project" value="UniProtKB-KW"/>
</dbReference>
<keyword evidence="5" id="KW-0677">Repeat</keyword>
<dbReference type="SUPFAM" id="SSF53300">
    <property type="entry name" value="vWA-like"/>
    <property type="match status" value="6"/>
</dbReference>
<dbReference type="PANTHER" id="PTHR24020">
    <property type="entry name" value="COLLAGEN ALPHA"/>
    <property type="match status" value="1"/>
</dbReference>
<feature type="domain" description="VWFA" evidence="9">
    <location>
        <begin position="410"/>
        <end position="586"/>
    </location>
</feature>
<feature type="domain" description="VWFA" evidence="9">
    <location>
        <begin position="215"/>
        <end position="393"/>
    </location>
</feature>
<keyword evidence="7" id="KW-0176">Collagen</keyword>
<organism evidence="10 11">
    <name type="scientific">Eublepharis macularius</name>
    <name type="common">Leopard gecko</name>
    <name type="synonym">Cyrtodactylus macularius</name>
    <dbReference type="NCBI Taxonomy" id="481883"/>
    <lineage>
        <taxon>Eukaryota</taxon>
        <taxon>Metazoa</taxon>
        <taxon>Chordata</taxon>
        <taxon>Craniata</taxon>
        <taxon>Vertebrata</taxon>
        <taxon>Euteleostomi</taxon>
        <taxon>Lepidosauria</taxon>
        <taxon>Squamata</taxon>
        <taxon>Bifurcata</taxon>
        <taxon>Gekkota</taxon>
        <taxon>Eublepharidae</taxon>
        <taxon>Eublepharinae</taxon>
        <taxon>Eublepharis</taxon>
    </lineage>
</organism>
<dbReference type="InterPro" id="IPR036465">
    <property type="entry name" value="vWFA_dom_sf"/>
</dbReference>
<feature type="domain" description="VWFA" evidence="9">
    <location>
        <begin position="614"/>
        <end position="797"/>
    </location>
</feature>
<dbReference type="PANTHER" id="PTHR24020:SF86">
    <property type="entry name" value="COLLAGEN, TYPE VI, ALPHA 4"/>
    <property type="match status" value="1"/>
</dbReference>
<keyword evidence="2" id="KW-0964">Secreted</keyword>
<comment type="subcellular location">
    <subcellularLocation>
        <location evidence="1">Secreted</location>
        <location evidence="1">Extracellular space</location>
        <location evidence="1">Extracellular matrix</location>
    </subcellularLocation>
</comment>
<dbReference type="CDD" id="cd01472">
    <property type="entry name" value="vWA_collagen"/>
    <property type="match status" value="4"/>
</dbReference>
<evidence type="ECO:0000256" key="1">
    <source>
        <dbReference type="ARBA" id="ARBA00004498"/>
    </source>
</evidence>
<dbReference type="FunFam" id="3.40.50.410:FF:000004">
    <property type="entry name" value="collagen alpha-6(VI) chain"/>
    <property type="match status" value="4"/>
</dbReference>
<evidence type="ECO:0000313" key="11">
    <source>
        <dbReference type="RefSeq" id="XP_054846903.1"/>
    </source>
</evidence>
<keyword evidence="10" id="KW-1185">Reference proteome</keyword>
<dbReference type="GO" id="GO:0005581">
    <property type="term" value="C:collagen trimer"/>
    <property type="evidence" value="ECO:0007669"/>
    <property type="project" value="UniProtKB-KW"/>
</dbReference>
<dbReference type="FunFam" id="3.40.50.410:FF:000003">
    <property type="entry name" value="Collagen type VI alpha 3 chain"/>
    <property type="match status" value="1"/>
</dbReference>
<feature type="domain" description="VWFA" evidence="9">
    <location>
        <begin position="12"/>
        <end position="186"/>
    </location>
</feature>
<dbReference type="SMART" id="SM00327">
    <property type="entry name" value="VWA"/>
    <property type="match status" value="6"/>
</dbReference>
<dbReference type="PROSITE" id="PS50234">
    <property type="entry name" value="VWFA"/>
    <property type="match status" value="6"/>
</dbReference>
<dbReference type="GeneID" id="129337322"/>
<keyword evidence="6" id="KW-0130">Cell adhesion</keyword>
<evidence type="ECO:0000256" key="7">
    <source>
        <dbReference type="ARBA" id="ARBA00023119"/>
    </source>
</evidence>
<protein>
    <submittedName>
        <fullName evidence="11">Collagen alpha-4(VI) chain-like</fullName>
    </submittedName>
</protein>
<dbReference type="AlphaFoldDB" id="A0AA97L954"/>
<dbReference type="RefSeq" id="XP_054846903.1">
    <property type="nucleotide sequence ID" value="XM_054990928.1"/>
</dbReference>
<evidence type="ECO:0000256" key="6">
    <source>
        <dbReference type="ARBA" id="ARBA00022889"/>
    </source>
</evidence>
<proteinExistence type="predicted"/>
<dbReference type="Proteomes" id="UP001190640">
    <property type="component" value="Chromosome 11"/>
</dbReference>
<reference evidence="11" key="1">
    <citation type="submission" date="2025-08" db="UniProtKB">
        <authorList>
            <consortium name="RefSeq"/>
        </authorList>
    </citation>
    <scope>IDENTIFICATION</scope>
    <source>
        <tissue evidence="11">Blood</tissue>
    </source>
</reference>
<sequence>MRNVCRKASVADIVFLVDGSWSIKQNNFKIMQDFLYTLVDSFDIGEDKVQIGVIQYSDRPRNEFFLNTYRRKEDILYKIQNLKYKGGGTKTGESLQFMLDTQFNEMAGSRRNEGVPQIAVVITDGQAQDNIREPAEAVKNAGITLYAVGIKDAVLSELQEIASDPDEMHVYSVVDFAALQGISQNIIQVLCTTVEEASRQISQISPVCRKATVADIVFLVDSSSSIREENFEKVKNFLSVLVVSLDVGSDQVRIGLAQYSRETFKEFLLNQYSLKSDILEQIQNLTFRHGRTYTGAALDFIRTGYFTKSAGSRIQESIPQILILITDGKSNDEVKMPARKLRTRGISVYVVGIGVQDPTQLQEIASRPSDKFLFSIDNFDILQDLTRNFLRTVCFEVESQIKDSLKQYADVVFLVDSSEAMESSTFEEVKTFIAQVVEQLDVGVDKYRIGFAQYSTDGKVEFLLKTYENKDDVLHHIQDSVPFKGGHLRTARALRFLRDVYFTEEAGSRLNQGTPQFTVVVTSAKSEDDVREATQELKETGVNIITVGVLNSNREELDAVATFPWVYQVNDEQSFGQIHKDVVDILDGPAQQQQFEDAQDAKVPGVCFSASVADIVFLVDESSRVGEKNFQLIRAFLLRIINALDIGPNNVQVALVLYSDEPRLEFTLDTFENKLEVLNYVKKLPYRGGQPHTGAAIDFLRKEVFTKAAGSRRDQGVQQLAVVITDGYSLDSFIKPASSLRRSDVTVYAVGIQNISQSHLLQQIASHPPRKHVTNMASFLKQPDIEWKMKKQLCNEIVEQAFVIPVWTRSLKEGCEQTEEADIYFLIDGSGSIFPNNFKDMKRFMNEMVNMFQVGANRVRFGVVQYESEPKTEFAIGWYNTRTQLKKAIEAIQQSGGGTETGKALKYMKSLFQKASRDNVAKFLILVTDGESQDEVIKPAVELRKEGIMIYAIGVRNASKEELELITGKENQTFFVNEFDSLTRIKLDVARDICSPKACKNLKADIIFLIDTSESMTDRQFTMTKNFIQGIIDESDIGADKVQIGLLQYSTEPKAEFALNKHRSKEDLKKAISAMKQIKAGTETGRALEFASPYFDESWGGRPDVKQHLIVVTDGESNDKVEEPAKRLREKGIIIHAVGIVKAVYSQLKEIAGMPDRVYIEDNFDSLIYLEKTILFYICKPAELVSCQRPEVADIIFVVHGSRAITALQFQGIQQLMEAILVKFSRQTLCFWLMDQQA</sequence>
<feature type="domain" description="VWFA" evidence="9">
    <location>
        <begin position="1005"/>
        <end position="1178"/>
    </location>
</feature>